<comment type="caution">
    <text evidence="1">The sequence shown here is derived from an EMBL/GenBank/DDBJ whole genome shotgun (WGS) entry which is preliminary data.</text>
</comment>
<protein>
    <submittedName>
        <fullName evidence="1">Uncharacterized protein</fullName>
    </submittedName>
</protein>
<keyword evidence="2" id="KW-1185">Reference proteome</keyword>
<reference evidence="1 2" key="1">
    <citation type="submission" date="2023-03" db="EMBL/GenBank/DDBJ databases">
        <title>Genome insight into feeding habits of ladybird beetles.</title>
        <authorList>
            <person name="Li H.-S."/>
            <person name="Huang Y.-H."/>
            <person name="Pang H."/>
        </authorList>
    </citation>
    <scope>NUCLEOTIDE SEQUENCE [LARGE SCALE GENOMIC DNA]</scope>
    <source>
        <strain evidence="1">SYSU_2023b</strain>
        <tissue evidence="1">Whole body</tissue>
    </source>
</reference>
<sequence length="89" mass="10617">MSREKIYIARGQSLETRNNKLLFQQCMNSNKFIEEKTNKKMFWDGIESISQEREKRLIVTESKKKKNLKYSECKRKGGKKMERKKAALV</sequence>
<evidence type="ECO:0000313" key="1">
    <source>
        <dbReference type="EMBL" id="KAK9880915.1"/>
    </source>
</evidence>
<proteinExistence type="predicted"/>
<name>A0AAW1UEG7_9CUCU</name>
<dbReference type="AlphaFoldDB" id="A0AAW1UEG7"/>
<dbReference type="Proteomes" id="UP001431783">
    <property type="component" value="Unassembled WGS sequence"/>
</dbReference>
<dbReference type="EMBL" id="JARQZJ010000066">
    <property type="protein sequence ID" value="KAK9880915.1"/>
    <property type="molecule type" value="Genomic_DNA"/>
</dbReference>
<accession>A0AAW1UEG7</accession>
<gene>
    <name evidence="1" type="ORF">WA026_013248</name>
</gene>
<evidence type="ECO:0000313" key="2">
    <source>
        <dbReference type="Proteomes" id="UP001431783"/>
    </source>
</evidence>
<organism evidence="1 2">
    <name type="scientific">Henosepilachna vigintioctopunctata</name>
    <dbReference type="NCBI Taxonomy" id="420089"/>
    <lineage>
        <taxon>Eukaryota</taxon>
        <taxon>Metazoa</taxon>
        <taxon>Ecdysozoa</taxon>
        <taxon>Arthropoda</taxon>
        <taxon>Hexapoda</taxon>
        <taxon>Insecta</taxon>
        <taxon>Pterygota</taxon>
        <taxon>Neoptera</taxon>
        <taxon>Endopterygota</taxon>
        <taxon>Coleoptera</taxon>
        <taxon>Polyphaga</taxon>
        <taxon>Cucujiformia</taxon>
        <taxon>Coccinelloidea</taxon>
        <taxon>Coccinellidae</taxon>
        <taxon>Epilachninae</taxon>
        <taxon>Epilachnini</taxon>
        <taxon>Henosepilachna</taxon>
    </lineage>
</organism>